<dbReference type="Proteomes" id="UP000694915">
    <property type="component" value="Unplaced"/>
</dbReference>
<evidence type="ECO:0000259" key="2">
    <source>
        <dbReference type="SMART" id="SM01361"/>
    </source>
</evidence>
<dbReference type="SUPFAM" id="SSF49410">
    <property type="entry name" value="Alpha-macroglobulin receptor domain"/>
    <property type="match status" value="1"/>
</dbReference>
<dbReference type="InterPro" id="IPR002890">
    <property type="entry name" value="MG2"/>
</dbReference>
<proteinExistence type="predicted"/>
<dbReference type="GeneID" id="106144428"/>
<dbReference type="InterPro" id="IPR009048">
    <property type="entry name" value="A-macroglobulin_rcpt-bd"/>
</dbReference>
<dbReference type="SMART" id="SM01361">
    <property type="entry name" value="A2M_recep"/>
    <property type="match status" value="1"/>
</dbReference>
<dbReference type="InterPro" id="IPR050473">
    <property type="entry name" value="A2M/Complement_sys"/>
</dbReference>
<dbReference type="Pfam" id="PF21145">
    <property type="entry name" value="C4_MG1"/>
    <property type="match status" value="1"/>
</dbReference>
<organism evidence="3 4">
    <name type="scientific">Microtus ochrogaster</name>
    <name type="common">Prairie vole</name>
    <dbReference type="NCBI Taxonomy" id="79684"/>
    <lineage>
        <taxon>Eukaryota</taxon>
        <taxon>Metazoa</taxon>
        <taxon>Chordata</taxon>
        <taxon>Craniata</taxon>
        <taxon>Vertebrata</taxon>
        <taxon>Euteleostomi</taxon>
        <taxon>Mammalia</taxon>
        <taxon>Eutheria</taxon>
        <taxon>Euarchontoglires</taxon>
        <taxon>Glires</taxon>
        <taxon>Rodentia</taxon>
        <taxon>Myomorpha</taxon>
        <taxon>Muroidea</taxon>
        <taxon>Cricetidae</taxon>
        <taxon>Arvicolinae</taxon>
        <taxon>Microtus</taxon>
    </lineage>
</organism>
<dbReference type="InterPro" id="IPR008993">
    <property type="entry name" value="TIMP-like_OB-fold"/>
</dbReference>
<protein>
    <submittedName>
        <fullName evidence="4">Complement C4-like</fullName>
    </submittedName>
</protein>
<evidence type="ECO:0000256" key="1">
    <source>
        <dbReference type="SAM" id="SignalP"/>
    </source>
</evidence>
<feature type="domain" description="Alpha-macroglobulin receptor-binding" evidence="2">
    <location>
        <begin position="243"/>
        <end position="347"/>
    </location>
</feature>
<accession>A0ABM1AY61</accession>
<dbReference type="InterPro" id="IPR048847">
    <property type="entry name" value="C4_MG1"/>
</dbReference>
<dbReference type="RefSeq" id="XP_013210491.2">
    <property type="nucleotide sequence ID" value="XM_013355037.2"/>
</dbReference>
<keyword evidence="1" id="KW-0732">Signal</keyword>
<dbReference type="PANTHER" id="PTHR11412:SF86">
    <property type="entry name" value="COMPLEMENT C4-A-RELATED"/>
    <property type="match status" value="1"/>
</dbReference>
<evidence type="ECO:0000313" key="3">
    <source>
        <dbReference type="Proteomes" id="UP000694915"/>
    </source>
</evidence>
<dbReference type="Gene3D" id="2.40.50.120">
    <property type="match status" value="1"/>
</dbReference>
<reference evidence="4" key="1">
    <citation type="submission" date="2025-08" db="UniProtKB">
        <authorList>
            <consortium name="RefSeq"/>
        </authorList>
    </citation>
    <scope>IDENTIFICATION</scope>
</reference>
<sequence>MRLLWGLLWVLSVVALSLQKPRLLLFSPSVVNLGVPLSVGLQLQDAPPGQQVKGSVFLRNQNGRICTPKKDFVLSSGNGFVLLSLEVPLPYVSNCGLFELRRAPHVQLVAQSSWLKSSLSKATDTQGVNLLFSSRRGHIFVQTDQPVYNPGQRVRYRVFALDHKMRPSTDTLTVMVENSNGLRVRKKEVFAPTSIFQDDFVIPDISEPGTWTISARFSDGLQSNRSARFEVKKYTPQVLNPITAMHCDCPPPLQLTSLSDRYVSHFETDGPHVLLYFDSGEVGATVDTGAGAGPTPAFLGKENCQVPTTRECVGFGALQEVAVGLVQPASAVLYDYYSPDHKCSVFYAAPSKSKLLSTLCSADVCQCAEGKCPKQRRSLERGEQDKDGYRMKFACYYPRVEYG</sequence>
<dbReference type="Gene3D" id="2.60.40.1930">
    <property type="match status" value="1"/>
</dbReference>
<dbReference type="InterPro" id="IPR036595">
    <property type="entry name" value="A-macroglobulin_rcpt-bd_sf"/>
</dbReference>
<name>A0ABM1AY61_MICOH</name>
<keyword evidence="3" id="KW-1185">Reference proteome</keyword>
<evidence type="ECO:0000313" key="4">
    <source>
        <dbReference type="RefSeq" id="XP_013210491.2"/>
    </source>
</evidence>
<dbReference type="Pfam" id="PF01835">
    <property type="entry name" value="MG2"/>
    <property type="match status" value="1"/>
</dbReference>
<feature type="signal peptide" evidence="1">
    <location>
        <begin position="1"/>
        <end position="15"/>
    </location>
</feature>
<feature type="chain" id="PRO_5047395444" evidence="1">
    <location>
        <begin position="16"/>
        <end position="403"/>
    </location>
</feature>
<dbReference type="PANTHER" id="PTHR11412">
    <property type="entry name" value="MACROGLOBULIN / COMPLEMENT"/>
    <property type="match status" value="1"/>
</dbReference>
<dbReference type="Gene3D" id="2.60.40.690">
    <property type="entry name" value="Alpha-macroglobulin, receptor-binding domain"/>
    <property type="match status" value="1"/>
</dbReference>
<dbReference type="Pfam" id="PF07677">
    <property type="entry name" value="A2M_recep"/>
    <property type="match status" value="1"/>
</dbReference>
<gene>
    <name evidence="4" type="primary">LOC106144428</name>
</gene>